<feature type="transmembrane region" description="Helical" evidence="10">
    <location>
        <begin position="119"/>
        <end position="137"/>
    </location>
</feature>
<feature type="transmembrane region" description="Helical" evidence="10">
    <location>
        <begin position="212"/>
        <end position="234"/>
    </location>
</feature>
<keyword evidence="5 10" id="KW-0812">Transmembrane</keyword>
<evidence type="ECO:0000313" key="11">
    <source>
        <dbReference type="EMBL" id="KAF9448878.1"/>
    </source>
</evidence>
<sequence>MDRRVTSTSLAVRTTIALFTWTVFQPDEYFQSLEPAFHCVFGYGHLTWEWLSEAPIRSIIYPALNIPIYWFLEFTGLAYTGSLGDILLILLPKILHGALAAVTDIWLCELVRATLGNDYTLTALLLSLSSFFHALALPRSLSNSLETSLSTVAFAYYPWDASSKLSPHVLYNRLRKTLIFSALACMIRPTNGVIWVFLYFRVVWLLRRHSRIISTIVLETILTGALALTTLFALDSFYYGRPIFTPYNFLKTNLSSVSLFYGSSPWHYYLTQALPILCTTALPFTLHGILTILQRGQKGASAALGNMLGVLVWAITIYSLAGHKEWRFIHPLLPLLHVFATKSLVDLSSTKRTQAAKSKMKKPRPTHPLSSIRLSYLIFILATLPASIYVVLFYCSAPISVLSYLRSLPINATTINGTPQPQSVGFLMPCHSTPGQAYLHRPTWEVWSLGCEPPLHGQELSTYRDQTDIFFDSPRTYITSTFPDDVNPEFPRSPYPASTPGVPPLSSSDGGGYPWRHTWPRYLVFFGALLDKPGMMELLEEKGYVEVWRRGRDWEGGGERTGGVRVWRWQD</sequence>
<evidence type="ECO:0000256" key="9">
    <source>
        <dbReference type="ARBA" id="ARBA00024708"/>
    </source>
</evidence>
<evidence type="ECO:0000256" key="3">
    <source>
        <dbReference type="ARBA" id="ARBA00022676"/>
    </source>
</evidence>
<proteinExistence type="inferred from homology"/>
<gene>
    <name evidence="11" type="ORF">P691DRAFT_728940</name>
</gene>
<feature type="transmembrane region" description="Helical" evidence="10">
    <location>
        <begin position="59"/>
        <end position="80"/>
    </location>
</feature>
<evidence type="ECO:0000256" key="6">
    <source>
        <dbReference type="ARBA" id="ARBA00022824"/>
    </source>
</evidence>
<feature type="transmembrane region" description="Helical" evidence="10">
    <location>
        <begin position="266"/>
        <end position="290"/>
    </location>
</feature>
<feature type="transmembrane region" description="Helical" evidence="10">
    <location>
        <begin position="370"/>
        <end position="394"/>
    </location>
</feature>
<evidence type="ECO:0000256" key="8">
    <source>
        <dbReference type="ARBA" id="ARBA00023136"/>
    </source>
</evidence>
<dbReference type="GO" id="GO:0005789">
    <property type="term" value="C:endoplasmic reticulum membrane"/>
    <property type="evidence" value="ECO:0007669"/>
    <property type="project" value="UniProtKB-SubCell"/>
</dbReference>
<feature type="transmembrane region" description="Helical" evidence="10">
    <location>
        <begin position="86"/>
        <end position="107"/>
    </location>
</feature>
<evidence type="ECO:0000256" key="2">
    <source>
        <dbReference type="ARBA" id="ARBA00006065"/>
    </source>
</evidence>
<dbReference type="EC" id="2.4.1.-" evidence="10"/>
<keyword evidence="6 10" id="KW-0256">Endoplasmic reticulum</keyword>
<comment type="subcellular location">
    <subcellularLocation>
        <location evidence="1 10">Endoplasmic reticulum membrane</location>
        <topology evidence="1 10">Multi-pass membrane protein</topology>
    </subcellularLocation>
</comment>
<name>A0A9P5XCJ7_9AGAR</name>
<comment type="caution">
    <text evidence="11">The sequence shown here is derived from an EMBL/GenBank/DDBJ whole genome shotgun (WGS) entry which is preliminary data.</text>
</comment>
<evidence type="ECO:0000256" key="7">
    <source>
        <dbReference type="ARBA" id="ARBA00022989"/>
    </source>
</evidence>
<dbReference type="Proteomes" id="UP000807342">
    <property type="component" value="Unassembled WGS sequence"/>
</dbReference>
<dbReference type="OrthoDB" id="416834at2759"/>
<keyword evidence="4" id="KW-0808">Transferase</keyword>
<keyword evidence="7 10" id="KW-1133">Transmembrane helix</keyword>
<protein>
    <recommendedName>
        <fullName evidence="10">Mannosyltransferase</fullName>
        <ecNumber evidence="10">2.4.1.-</ecNumber>
    </recommendedName>
</protein>
<evidence type="ECO:0000256" key="4">
    <source>
        <dbReference type="ARBA" id="ARBA00022679"/>
    </source>
</evidence>
<feature type="transmembrane region" description="Helical" evidence="10">
    <location>
        <begin position="178"/>
        <end position="200"/>
    </location>
</feature>
<evidence type="ECO:0000313" key="12">
    <source>
        <dbReference type="Proteomes" id="UP000807342"/>
    </source>
</evidence>
<dbReference type="GO" id="GO:0000026">
    <property type="term" value="F:alpha-1,2-mannosyltransferase activity"/>
    <property type="evidence" value="ECO:0007669"/>
    <property type="project" value="TreeGrafter"/>
</dbReference>
<feature type="transmembrane region" description="Helical" evidence="10">
    <location>
        <begin position="302"/>
        <end position="322"/>
    </location>
</feature>
<evidence type="ECO:0000256" key="5">
    <source>
        <dbReference type="ARBA" id="ARBA00022692"/>
    </source>
</evidence>
<keyword evidence="12" id="KW-1185">Reference proteome</keyword>
<dbReference type="GO" id="GO:0006506">
    <property type="term" value="P:GPI anchor biosynthetic process"/>
    <property type="evidence" value="ECO:0007669"/>
    <property type="project" value="TreeGrafter"/>
</dbReference>
<keyword evidence="3 10" id="KW-0328">Glycosyltransferase</keyword>
<organism evidence="11 12">
    <name type="scientific">Macrolepiota fuliginosa MF-IS2</name>
    <dbReference type="NCBI Taxonomy" id="1400762"/>
    <lineage>
        <taxon>Eukaryota</taxon>
        <taxon>Fungi</taxon>
        <taxon>Dikarya</taxon>
        <taxon>Basidiomycota</taxon>
        <taxon>Agaricomycotina</taxon>
        <taxon>Agaricomycetes</taxon>
        <taxon>Agaricomycetidae</taxon>
        <taxon>Agaricales</taxon>
        <taxon>Agaricineae</taxon>
        <taxon>Agaricaceae</taxon>
        <taxon>Macrolepiota</taxon>
    </lineage>
</organism>
<dbReference type="EMBL" id="MU151147">
    <property type="protein sequence ID" value="KAF9448878.1"/>
    <property type="molecule type" value="Genomic_DNA"/>
</dbReference>
<evidence type="ECO:0000256" key="10">
    <source>
        <dbReference type="RuleBase" id="RU363075"/>
    </source>
</evidence>
<evidence type="ECO:0000256" key="1">
    <source>
        <dbReference type="ARBA" id="ARBA00004477"/>
    </source>
</evidence>
<keyword evidence="8 10" id="KW-0472">Membrane</keyword>
<dbReference type="PANTHER" id="PTHR22760:SF4">
    <property type="entry name" value="GPI MANNOSYLTRANSFERASE 3"/>
    <property type="match status" value="1"/>
</dbReference>
<accession>A0A9P5XCJ7</accession>
<dbReference type="PANTHER" id="PTHR22760">
    <property type="entry name" value="GLYCOSYLTRANSFERASE"/>
    <property type="match status" value="1"/>
</dbReference>
<dbReference type="AlphaFoldDB" id="A0A9P5XCJ7"/>
<dbReference type="Pfam" id="PF03901">
    <property type="entry name" value="Glyco_transf_22"/>
    <property type="match status" value="1"/>
</dbReference>
<comment type="function">
    <text evidence="9">Mannosyltransferase involved in glycosylphosphatidylinositol-anchor biosynthesis. Transfers the third mannose to Man2-GlcN-acyl-PI during GPI precursor assembly.</text>
</comment>
<dbReference type="InterPro" id="IPR005599">
    <property type="entry name" value="GPI_mannosylTrfase"/>
</dbReference>
<reference evidence="11" key="1">
    <citation type="submission" date="2020-11" db="EMBL/GenBank/DDBJ databases">
        <authorList>
            <consortium name="DOE Joint Genome Institute"/>
            <person name="Ahrendt S."/>
            <person name="Riley R."/>
            <person name="Andreopoulos W."/>
            <person name="Labutti K."/>
            <person name="Pangilinan J."/>
            <person name="Ruiz-Duenas F.J."/>
            <person name="Barrasa J.M."/>
            <person name="Sanchez-Garcia M."/>
            <person name="Camarero S."/>
            <person name="Miyauchi S."/>
            <person name="Serrano A."/>
            <person name="Linde D."/>
            <person name="Babiker R."/>
            <person name="Drula E."/>
            <person name="Ayuso-Fernandez I."/>
            <person name="Pacheco R."/>
            <person name="Padilla G."/>
            <person name="Ferreira P."/>
            <person name="Barriuso J."/>
            <person name="Kellner H."/>
            <person name="Castanera R."/>
            <person name="Alfaro M."/>
            <person name="Ramirez L."/>
            <person name="Pisabarro A.G."/>
            <person name="Kuo A."/>
            <person name="Tritt A."/>
            <person name="Lipzen A."/>
            <person name="He G."/>
            <person name="Yan M."/>
            <person name="Ng V."/>
            <person name="Cullen D."/>
            <person name="Martin F."/>
            <person name="Rosso M.-N."/>
            <person name="Henrissat B."/>
            <person name="Hibbett D."/>
            <person name="Martinez A.T."/>
            <person name="Grigoriev I.V."/>
        </authorList>
    </citation>
    <scope>NUCLEOTIDE SEQUENCE</scope>
    <source>
        <strain evidence="11">MF-IS2</strain>
    </source>
</reference>
<comment type="similarity">
    <text evidence="2">Belongs to the glycosyltransferase 22 family. PIGB subfamily.</text>
</comment>